<feature type="compositionally biased region" description="Basic and acidic residues" evidence="1">
    <location>
        <begin position="33"/>
        <end position="52"/>
    </location>
</feature>
<reference evidence="2 3" key="1">
    <citation type="submission" date="2024-01" db="EMBL/GenBank/DDBJ databases">
        <title>A draft genome for a cacao thread blight-causing isolate of Paramarasmius palmivorus.</title>
        <authorList>
            <person name="Baruah I.K."/>
            <person name="Bukari Y."/>
            <person name="Amoako-Attah I."/>
            <person name="Meinhardt L.W."/>
            <person name="Bailey B.A."/>
            <person name="Cohen S.P."/>
        </authorList>
    </citation>
    <scope>NUCLEOTIDE SEQUENCE [LARGE SCALE GENOMIC DNA]</scope>
    <source>
        <strain evidence="2 3">GH-12</strain>
    </source>
</reference>
<feature type="compositionally biased region" description="Polar residues" evidence="1">
    <location>
        <begin position="116"/>
        <end position="131"/>
    </location>
</feature>
<dbReference type="AlphaFoldDB" id="A0AAW0D828"/>
<protein>
    <submittedName>
        <fullName evidence="2">Uncharacterized protein</fullName>
    </submittedName>
</protein>
<evidence type="ECO:0000313" key="2">
    <source>
        <dbReference type="EMBL" id="KAK7047119.1"/>
    </source>
</evidence>
<evidence type="ECO:0000313" key="3">
    <source>
        <dbReference type="Proteomes" id="UP001383192"/>
    </source>
</evidence>
<feature type="compositionally biased region" description="Low complexity" evidence="1">
    <location>
        <begin position="67"/>
        <end position="79"/>
    </location>
</feature>
<accession>A0AAW0D828</accession>
<organism evidence="2 3">
    <name type="scientific">Paramarasmius palmivorus</name>
    <dbReference type="NCBI Taxonomy" id="297713"/>
    <lineage>
        <taxon>Eukaryota</taxon>
        <taxon>Fungi</taxon>
        <taxon>Dikarya</taxon>
        <taxon>Basidiomycota</taxon>
        <taxon>Agaricomycotina</taxon>
        <taxon>Agaricomycetes</taxon>
        <taxon>Agaricomycetidae</taxon>
        <taxon>Agaricales</taxon>
        <taxon>Marasmiineae</taxon>
        <taxon>Marasmiaceae</taxon>
        <taxon>Paramarasmius</taxon>
    </lineage>
</organism>
<dbReference type="Proteomes" id="UP001383192">
    <property type="component" value="Unassembled WGS sequence"/>
</dbReference>
<keyword evidence="3" id="KW-1185">Reference proteome</keyword>
<feature type="compositionally biased region" description="Basic and acidic residues" evidence="1">
    <location>
        <begin position="155"/>
        <end position="164"/>
    </location>
</feature>
<proteinExistence type="predicted"/>
<evidence type="ECO:0000256" key="1">
    <source>
        <dbReference type="SAM" id="MobiDB-lite"/>
    </source>
</evidence>
<comment type="caution">
    <text evidence="2">The sequence shown here is derived from an EMBL/GenBank/DDBJ whole genome shotgun (WGS) entry which is preliminary data.</text>
</comment>
<feature type="region of interest" description="Disordered" evidence="1">
    <location>
        <begin position="33"/>
        <end position="164"/>
    </location>
</feature>
<sequence length="164" mass="17098">MSSIANKIRGAVDAVHGAGENIRGTTLGAADTIAHDQSAKNDEIAAKGRKEWANGVARMKGQPPHATSTTDATSYGTTSEAHGEPYRESGGLGPDRHKGGKGGSGLGNDSVDTRGHFQSSEASGSAPNTTCPRGLEYPQHHRDDAISNDQTAVRIGEEYRSSTQ</sequence>
<gene>
    <name evidence="2" type="ORF">VNI00_006784</name>
</gene>
<name>A0AAW0D828_9AGAR</name>
<dbReference type="EMBL" id="JAYKXP010000021">
    <property type="protein sequence ID" value="KAK7047119.1"/>
    <property type="molecule type" value="Genomic_DNA"/>
</dbReference>